<comment type="caution">
    <text evidence="1">The sequence shown here is derived from an EMBL/GenBank/DDBJ whole genome shotgun (WGS) entry which is preliminary data.</text>
</comment>
<reference evidence="1" key="1">
    <citation type="submission" date="2020-10" db="EMBL/GenBank/DDBJ databases">
        <authorList>
            <person name="Gilroy R."/>
        </authorList>
    </citation>
    <scope>NUCLEOTIDE SEQUENCE</scope>
    <source>
        <strain evidence="1">CHK136-897</strain>
    </source>
</reference>
<evidence type="ECO:0000313" key="1">
    <source>
        <dbReference type="EMBL" id="HIU65490.1"/>
    </source>
</evidence>
<sequence length="73" mass="8795">MVRKVERELQDRRLKNGVKRDFDTDKDEVNAAMKRDLAKAKKRLETETDVKKKHHIEEIIHNIESFLSRYDTK</sequence>
<name>A0A9D1MSH0_9PROT</name>
<dbReference type="AlphaFoldDB" id="A0A9D1MSH0"/>
<organism evidence="1 2">
    <name type="scientific">Candidatus Enterousia avicola</name>
    <dbReference type="NCBI Taxonomy" id="2840787"/>
    <lineage>
        <taxon>Bacteria</taxon>
        <taxon>Pseudomonadati</taxon>
        <taxon>Pseudomonadota</taxon>
        <taxon>Alphaproteobacteria</taxon>
        <taxon>Candidatus Enterousia</taxon>
    </lineage>
</organism>
<reference evidence="1" key="2">
    <citation type="journal article" date="2021" name="PeerJ">
        <title>Extensive microbial diversity within the chicken gut microbiome revealed by metagenomics and culture.</title>
        <authorList>
            <person name="Gilroy R."/>
            <person name="Ravi A."/>
            <person name="Getino M."/>
            <person name="Pursley I."/>
            <person name="Horton D.L."/>
            <person name="Alikhan N.F."/>
            <person name="Baker D."/>
            <person name="Gharbi K."/>
            <person name="Hall N."/>
            <person name="Watson M."/>
            <person name="Adriaenssens E.M."/>
            <person name="Foster-Nyarko E."/>
            <person name="Jarju S."/>
            <person name="Secka A."/>
            <person name="Antonio M."/>
            <person name="Oren A."/>
            <person name="Chaudhuri R.R."/>
            <person name="La Ragione R."/>
            <person name="Hildebrand F."/>
            <person name="Pallen M.J."/>
        </authorList>
    </citation>
    <scope>NUCLEOTIDE SEQUENCE</scope>
    <source>
        <strain evidence="1">CHK136-897</strain>
    </source>
</reference>
<dbReference type="Proteomes" id="UP000824142">
    <property type="component" value="Unassembled WGS sequence"/>
</dbReference>
<proteinExistence type="predicted"/>
<protein>
    <submittedName>
        <fullName evidence="1">Uncharacterized protein</fullName>
    </submittedName>
</protein>
<dbReference type="EMBL" id="DVNO01000021">
    <property type="protein sequence ID" value="HIU65490.1"/>
    <property type="molecule type" value="Genomic_DNA"/>
</dbReference>
<evidence type="ECO:0000313" key="2">
    <source>
        <dbReference type="Proteomes" id="UP000824142"/>
    </source>
</evidence>
<accession>A0A9D1MSH0</accession>
<gene>
    <name evidence="1" type="ORF">IAC63_02515</name>
</gene>